<dbReference type="EMBL" id="JAVFWL010000004">
    <property type="protein sequence ID" value="KAK6750881.1"/>
    <property type="molecule type" value="Genomic_DNA"/>
</dbReference>
<evidence type="ECO:0000313" key="2">
    <source>
        <dbReference type="Proteomes" id="UP001303046"/>
    </source>
</evidence>
<proteinExistence type="predicted"/>
<sequence length="83" mass="9196">MLPTFGKRARNCNGEVKKVDVRVCIPQTLTSTRSESADLPVGMKWNVVGKYCLRSKNVPDQHCRLPLGVRISPGIFNANTDPL</sequence>
<reference evidence="1 2" key="1">
    <citation type="submission" date="2023-08" db="EMBL/GenBank/DDBJ databases">
        <title>A Necator americanus chromosomal reference genome.</title>
        <authorList>
            <person name="Ilik V."/>
            <person name="Petrzelkova K.J."/>
            <person name="Pardy F."/>
            <person name="Fuh T."/>
            <person name="Niatou-Singa F.S."/>
            <person name="Gouil Q."/>
            <person name="Baker L."/>
            <person name="Ritchie M.E."/>
            <person name="Jex A.R."/>
            <person name="Gazzola D."/>
            <person name="Li H."/>
            <person name="Toshio Fujiwara R."/>
            <person name="Zhan B."/>
            <person name="Aroian R.V."/>
            <person name="Pafco B."/>
            <person name="Schwarz E.M."/>
        </authorList>
    </citation>
    <scope>NUCLEOTIDE SEQUENCE [LARGE SCALE GENOMIC DNA]</scope>
    <source>
        <strain evidence="1 2">Aroian</strain>
        <tissue evidence="1">Whole animal</tissue>
    </source>
</reference>
<keyword evidence="2" id="KW-1185">Reference proteome</keyword>
<dbReference type="Proteomes" id="UP001303046">
    <property type="component" value="Unassembled WGS sequence"/>
</dbReference>
<protein>
    <submittedName>
        <fullName evidence="1">Uncharacterized protein</fullName>
    </submittedName>
</protein>
<name>A0ABR1DN35_NECAM</name>
<comment type="caution">
    <text evidence="1">The sequence shown here is derived from an EMBL/GenBank/DDBJ whole genome shotgun (WGS) entry which is preliminary data.</text>
</comment>
<evidence type="ECO:0000313" key="1">
    <source>
        <dbReference type="EMBL" id="KAK6750881.1"/>
    </source>
</evidence>
<gene>
    <name evidence="1" type="primary">Necator_chrIV.g15991</name>
    <name evidence="1" type="ORF">RB195_002695</name>
</gene>
<organism evidence="1 2">
    <name type="scientific">Necator americanus</name>
    <name type="common">Human hookworm</name>
    <dbReference type="NCBI Taxonomy" id="51031"/>
    <lineage>
        <taxon>Eukaryota</taxon>
        <taxon>Metazoa</taxon>
        <taxon>Ecdysozoa</taxon>
        <taxon>Nematoda</taxon>
        <taxon>Chromadorea</taxon>
        <taxon>Rhabditida</taxon>
        <taxon>Rhabditina</taxon>
        <taxon>Rhabditomorpha</taxon>
        <taxon>Strongyloidea</taxon>
        <taxon>Ancylostomatidae</taxon>
        <taxon>Bunostominae</taxon>
        <taxon>Necator</taxon>
    </lineage>
</organism>
<accession>A0ABR1DN35</accession>